<dbReference type="Gene3D" id="3.20.20.140">
    <property type="entry name" value="Metal-dependent hydrolases"/>
    <property type="match status" value="1"/>
</dbReference>
<keyword evidence="9" id="KW-1185">Reference proteome</keyword>
<proteinExistence type="inferred from homology"/>
<evidence type="ECO:0000256" key="1">
    <source>
        <dbReference type="ARBA" id="ARBA00001165"/>
    </source>
</evidence>
<dbReference type="HAMAP" id="MF_00675">
    <property type="entry name" value="UxaC"/>
    <property type="match status" value="1"/>
</dbReference>
<dbReference type="RefSeq" id="WP_255844592.1">
    <property type="nucleotide sequence ID" value="NZ_CP094358.1"/>
</dbReference>
<evidence type="ECO:0000256" key="6">
    <source>
        <dbReference type="ARBA" id="ARBA00023235"/>
    </source>
</evidence>
<dbReference type="EMBL" id="CP094358">
    <property type="protein sequence ID" value="UOB18398.1"/>
    <property type="molecule type" value="Genomic_DNA"/>
</dbReference>
<keyword evidence="6 7" id="KW-0413">Isomerase</keyword>
<dbReference type="PANTHER" id="PTHR30068:SF4">
    <property type="entry name" value="URONATE ISOMERASE"/>
    <property type="match status" value="1"/>
</dbReference>
<comment type="similarity">
    <text evidence="3 7">Belongs to the metallo-dependent hydrolases superfamily. Uronate isomerase family.</text>
</comment>
<evidence type="ECO:0000256" key="7">
    <source>
        <dbReference type="HAMAP-Rule" id="MF_00675"/>
    </source>
</evidence>
<comment type="catalytic activity">
    <reaction evidence="1 7">
        <text>D-glucuronate = D-fructuronate</text>
        <dbReference type="Rhea" id="RHEA:13049"/>
        <dbReference type="ChEBI" id="CHEBI:58720"/>
        <dbReference type="ChEBI" id="CHEBI:59863"/>
        <dbReference type="EC" id="5.3.1.12"/>
    </reaction>
</comment>
<evidence type="ECO:0000256" key="5">
    <source>
        <dbReference type="ARBA" id="ARBA00020555"/>
    </source>
</evidence>
<dbReference type="SUPFAM" id="SSF51556">
    <property type="entry name" value="Metallo-dependent hydrolases"/>
    <property type="match status" value="1"/>
</dbReference>
<accession>A0A9E7D2Q2</accession>
<sequence length="467" mass="54073">MKIKPFLGDQFLLENSVAEELYHNYAKKQPVIDYHSHISDEDVYSDRQFESITRVWLESDHSKWRAMRTYGINEKFITGNTDDYQKFEKWAQTVPYTLRNPLFQWTQLELKRFFSIEKLLNKENAKEIYAETKEKLQLPELSSRGILKKMNVEIAVTTDDPVSELVNHKNISKQKCGFKLLPTFRPDKAVHIDKKDFRQYIQLLGQSANMPILDFSDLIEVLTSRIDYFHENGCRISDHGLEYCYTENLDYQVAEKALKRKMSGMDISTHEAVVYKSVLLFELGKMYADNNWVMQLHLGAMRNNNSRMFNILGHDAGYDSIGDFSQGKNLSVFLNRLDAEGKLPKTIIYNLNPKDNEVVASMAGNFNDGSVKGKVQFGAAWWFLDQKDGIEKQLNALSNIGMLSCFVGMLSDSRSLFSYSRHEYFRRILCNLIGKDVVNGELPNDIEFLGSVVNDISYHNARMYFDF</sequence>
<dbReference type="GO" id="GO:0008880">
    <property type="term" value="F:glucuronate isomerase activity"/>
    <property type="evidence" value="ECO:0007669"/>
    <property type="project" value="UniProtKB-UniRule"/>
</dbReference>
<comment type="pathway">
    <text evidence="2 7">Carbohydrate metabolism; pentose and glucuronate interconversion.</text>
</comment>
<comment type="catalytic activity">
    <reaction evidence="7">
        <text>aldehydo-D-galacturonate = keto-D-tagaturonate</text>
        <dbReference type="Rhea" id="RHEA:27702"/>
        <dbReference type="ChEBI" id="CHEBI:12952"/>
        <dbReference type="ChEBI" id="CHEBI:17886"/>
    </reaction>
</comment>
<evidence type="ECO:0000256" key="2">
    <source>
        <dbReference type="ARBA" id="ARBA00004892"/>
    </source>
</evidence>
<dbReference type="EC" id="5.3.1.12" evidence="4 7"/>
<evidence type="ECO:0000256" key="3">
    <source>
        <dbReference type="ARBA" id="ARBA00008397"/>
    </source>
</evidence>
<dbReference type="GO" id="GO:0019698">
    <property type="term" value="P:D-galacturonate catabolic process"/>
    <property type="evidence" value="ECO:0007669"/>
    <property type="project" value="TreeGrafter"/>
</dbReference>
<dbReference type="Gene3D" id="1.10.2020.10">
    <property type="entry name" value="uronate isomerase, domain 2, chain A"/>
    <property type="match status" value="1"/>
</dbReference>
<reference evidence="8" key="1">
    <citation type="submission" date="2022-03" db="EMBL/GenBank/DDBJ databases">
        <title>Description of Abyssus ytuae gen. nov., sp. nov., a novel member of the family Flavobacteriaceae isolated from the sediment of Mariana Trench.</title>
        <authorList>
            <person name="Zhang J."/>
            <person name="Xu X."/>
        </authorList>
    </citation>
    <scope>NUCLEOTIDE SEQUENCE</scope>
    <source>
        <strain evidence="8">MT3330</strain>
    </source>
</reference>
<name>A0A9E7D2Q2_9FLAO</name>
<evidence type="ECO:0000256" key="4">
    <source>
        <dbReference type="ARBA" id="ARBA00012546"/>
    </source>
</evidence>
<dbReference type="InterPro" id="IPR003766">
    <property type="entry name" value="Uronate_isomerase"/>
</dbReference>
<organism evidence="8 9">
    <name type="scientific">Abyssalbus ytuae</name>
    <dbReference type="NCBI Taxonomy" id="2926907"/>
    <lineage>
        <taxon>Bacteria</taxon>
        <taxon>Pseudomonadati</taxon>
        <taxon>Bacteroidota</taxon>
        <taxon>Flavobacteriia</taxon>
        <taxon>Flavobacteriales</taxon>
        <taxon>Flavobacteriaceae</taxon>
        <taxon>Abyssalbus</taxon>
    </lineage>
</organism>
<dbReference type="GO" id="GO:0042840">
    <property type="term" value="P:D-glucuronate catabolic process"/>
    <property type="evidence" value="ECO:0007669"/>
    <property type="project" value="TreeGrafter"/>
</dbReference>
<dbReference type="KEGG" id="fbm:MQE35_03695"/>
<evidence type="ECO:0000313" key="9">
    <source>
        <dbReference type="Proteomes" id="UP000831290"/>
    </source>
</evidence>
<dbReference type="Proteomes" id="UP000831290">
    <property type="component" value="Chromosome"/>
</dbReference>
<dbReference type="AlphaFoldDB" id="A0A9E7D2Q2"/>
<gene>
    <name evidence="7 8" type="primary">uxaC</name>
    <name evidence="8" type="ORF">MQE35_03695</name>
</gene>
<evidence type="ECO:0000313" key="8">
    <source>
        <dbReference type="EMBL" id="UOB18398.1"/>
    </source>
</evidence>
<dbReference type="NCBIfam" id="NF002794">
    <property type="entry name" value="PRK02925.1"/>
    <property type="match status" value="1"/>
</dbReference>
<dbReference type="PANTHER" id="PTHR30068">
    <property type="entry name" value="URONATE ISOMERASE"/>
    <property type="match status" value="1"/>
</dbReference>
<dbReference type="InterPro" id="IPR032466">
    <property type="entry name" value="Metal_Hydrolase"/>
</dbReference>
<dbReference type="Pfam" id="PF02614">
    <property type="entry name" value="UxaC"/>
    <property type="match status" value="1"/>
</dbReference>
<protein>
    <recommendedName>
        <fullName evidence="5 7">Uronate isomerase</fullName>
        <ecNumber evidence="4 7">5.3.1.12</ecNumber>
    </recommendedName>
    <alternativeName>
        <fullName evidence="7">Glucuronate isomerase</fullName>
    </alternativeName>
    <alternativeName>
        <fullName evidence="7">Uronic isomerase</fullName>
    </alternativeName>
</protein>